<proteinExistence type="predicted"/>
<sequence>MYLSQYKQQYPTQQRLTNLPVGAIATMGLVGAMLGGVVTAARDMRKVNSGAMTRSEVAGDVIKEALGTGLATAVGTAAGGVVFRNGPLALATMAVVGVGTKYLYDGLVNAACDAKTADTAPVKVTTKKA</sequence>
<keyword evidence="1" id="KW-0812">Transmembrane</keyword>
<dbReference type="Pfam" id="PF26373">
    <property type="entry name" value="MamC"/>
    <property type="match status" value="1"/>
</dbReference>
<protein>
    <submittedName>
        <fullName evidence="2">Uncharacterized protein</fullName>
    </submittedName>
</protein>
<keyword evidence="1" id="KW-0472">Membrane</keyword>
<dbReference type="InterPro" id="IPR058956">
    <property type="entry name" value="MamC"/>
</dbReference>
<dbReference type="OrthoDB" id="5459840at2"/>
<evidence type="ECO:0000256" key="1">
    <source>
        <dbReference type="SAM" id="Phobius"/>
    </source>
</evidence>
<dbReference type="EMBL" id="WVUD01000062">
    <property type="protein sequence ID" value="MYL85180.1"/>
    <property type="molecule type" value="Genomic_DNA"/>
</dbReference>
<evidence type="ECO:0000313" key="3">
    <source>
        <dbReference type="Proteomes" id="UP000482487"/>
    </source>
</evidence>
<reference evidence="2 3" key="1">
    <citation type="submission" date="2020-01" db="EMBL/GenBank/DDBJ databases">
        <title>Genome sequence of Desulfovibrio aerotolerans DSM 16695(T).</title>
        <authorList>
            <person name="Karnachuk O."/>
            <person name="Avakyan M."/>
            <person name="Mardanov A."/>
            <person name="Kadnikov V."/>
            <person name="Ravin N."/>
        </authorList>
    </citation>
    <scope>NUCLEOTIDE SEQUENCE [LARGE SCALE GENOMIC DNA]</scope>
    <source>
        <strain evidence="2 3">DSM 16695</strain>
    </source>
</reference>
<organism evidence="2 3">
    <name type="scientific">Solidesulfovibrio aerotolerans</name>
    <dbReference type="NCBI Taxonomy" id="295255"/>
    <lineage>
        <taxon>Bacteria</taxon>
        <taxon>Pseudomonadati</taxon>
        <taxon>Thermodesulfobacteriota</taxon>
        <taxon>Desulfovibrionia</taxon>
        <taxon>Desulfovibrionales</taxon>
        <taxon>Desulfovibrionaceae</taxon>
        <taxon>Solidesulfovibrio</taxon>
    </lineage>
</organism>
<accession>A0A7C9IVW2</accession>
<dbReference type="AlphaFoldDB" id="A0A7C9IVW2"/>
<evidence type="ECO:0000313" key="2">
    <source>
        <dbReference type="EMBL" id="MYL85180.1"/>
    </source>
</evidence>
<keyword evidence="1" id="KW-1133">Transmembrane helix</keyword>
<gene>
    <name evidence="2" type="ORF">GTA51_18945</name>
</gene>
<name>A0A7C9IVW2_9BACT</name>
<dbReference type="Proteomes" id="UP000482487">
    <property type="component" value="Unassembled WGS sequence"/>
</dbReference>
<feature type="transmembrane region" description="Helical" evidence="1">
    <location>
        <begin position="20"/>
        <end position="41"/>
    </location>
</feature>
<comment type="caution">
    <text evidence="2">The sequence shown here is derived from an EMBL/GenBank/DDBJ whole genome shotgun (WGS) entry which is preliminary data.</text>
</comment>
<keyword evidence="3" id="KW-1185">Reference proteome</keyword>
<dbReference type="RefSeq" id="WP_160963907.1">
    <property type="nucleotide sequence ID" value="NZ_WVUD01000062.1"/>
</dbReference>